<keyword evidence="2 9" id="KW-0812">Transmembrane</keyword>
<comment type="subcellular location">
    <subcellularLocation>
        <location evidence="1">Membrane</location>
        <topology evidence="1">Single-pass type I membrane protein</topology>
    </subcellularLocation>
</comment>
<dbReference type="Pfam" id="PF13927">
    <property type="entry name" value="Ig_3"/>
    <property type="match status" value="1"/>
</dbReference>
<proteinExistence type="inferred from homology"/>
<evidence type="ECO:0000256" key="1">
    <source>
        <dbReference type="ARBA" id="ARBA00004479"/>
    </source>
</evidence>
<dbReference type="PROSITE" id="PS50835">
    <property type="entry name" value="IG_LIKE"/>
    <property type="match status" value="1"/>
</dbReference>
<feature type="region of interest" description="Disordered" evidence="8">
    <location>
        <begin position="241"/>
        <end position="270"/>
    </location>
</feature>
<evidence type="ECO:0000313" key="12">
    <source>
        <dbReference type="Proteomes" id="UP000007875"/>
    </source>
</evidence>
<dbReference type="InterPro" id="IPR051036">
    <property type="entry name" value="SIGLEC"/>
</dbReference>
<dbReference type="HOGENOM" id="CLU_1030393_0_0_1"/>
<dbReference type="InterPro" id="IPR003598">
    <property type="entry name" value="Ig_sub2"/>
</dbReference>
<keyword evidence="6 9" id="KW-0472">Membrane</keyword>
<evidence type="ECO:0000256" key="2">
    <source>
        <dbReference type="ARBA" id="ARBA00022692"/>
    </source>
</evidence>
<evidence type="ECO:0000259" key="10">
    <source>
        <dbReference type="PROSITE" id="PS50835"/>
    </source>
</evidence>
<dbReference type="InterPro" id="IPR007110">
    <property type="entry name" value="Ig-like_dom"/>
</dbReference>
<evidence type="ECO:0000256" key="4">
    <source>
        <dbReference type="ARBA" id="ARBA00022889"/>
    </source>
</evidence>
<evidence type="ECO:0000256" key="8">
    <source>
        <dbReference type="SAM" id="MobiDB-lite"/>
    </source>
</evidence>
<dbReference type="InterPro" id="IPR003599">
    <property type="entry name" value="Ig_sub"/>
</dbReference>
<evidence type="ECO:0000256" key="3">
    <source>
        <dbReference type="ARBA" id="ARBA00022734"/>
    </source>
</evidence>
<dbReference type="PANTHER" id="PTHR12035">
    <property type="entry name" value="SIALIC ACID BINDING IMMUNOGLOBULIN-LIKE LECTIN"/>
    <property type="match status" value="1"/>
</dbReference>
<name>H2YDH8_CIOSA</name>
<dbReference type="SUPFAM" id="SSF48726">
    <property type="entry name" value="Immunoglobulin"/>
    <property type="match status" value="1"/>
</dbReference>
<dbReference type="SMART" id="SM00409">
    <property type="entry name" value="IG"/>
    <property type="match status" value="2"/>
</dbReference>
<dbReference type="GO" id="GO:0033691">
    <property type="term" value="F:sialic acid binding"/>
    <property type="evidence" value="ECO:0007669"/>
    <property type="project" value="TreeGrafter"/>
</dbReference>
<feature type="compositionally biased region" description="Basic and acidic residues" evidence="8">
    <location>
        <begin position="241"/>
        <end position="252"/>
    </location>
</feature>
<dbReference type="GO" id="GO:0030246">
    <property type="term" value="F:carbohydrate binding"/>
    <property type="evidence" value="ECO:0007669"/>
    <property type="project" value="UniProtKB-KW"/>
</dbReference>
<keyword evidence="12" id="KW-1185">Reference proteome</keyword>
<keyword evidence="4" id="KW-0130">Cell adhesion</keyword>
<sequence>MPITTQMRHWQLRKAPCFSPGVGNPRVKNNGNRIVNKLVEVTLGDSINIVCAAQGYPAPQITVVRGTQPLQGSTVTRNSVTYADAGSYSCKAATGNIVKITNFQVVVNGGCVVSLQKVVSSSMEDEDGAYVNLKCTATGHPACSMSMEPYGEYQPSSPGDNQLEMTIPDMKKQVSPVNFTCQASNNLGSHSATVILTDEAVCCVEPHKGGIGTGVVIIIILLVAVVLVGVPLAVYCYKKKESEKARSAKEEKELEADEGVKMNPGDENQA</sequence>
<organism evidence="11 12">
    <name type="scientific">Ciona savignyi</name>
    <name type="common">Pacific transparent sea squirt</name>
    <dbReference type="NCBI Taxonomy" id="51511"/>
    <lineage>
        <taxon>Eukaryota</taxon>
        <taxon>Metazoa</taxon>
        <taxon>Chordata</taxon>
        <taxon>Tunicata</taxon>
        <taxon>Ascidiacea</taxon>
        <taxon>Phlebobranchia</taxon>
        <taxon>Cionidae</taxon>
        <taxon>Ciona</taxon>
    </lineage>
</organism>
<dbReference type="PANTHER" id="PTHR12035:SF125">
    <property type="entry name" value="SIALIC ACID-BINDING IG-LIKE LECTIN 5"/>
    <property type="match status" value="1"/>
</dbReference>
<dbReference type="Ensembl" id="ENSCSAVT00000003427.1">
    <property type="protein sequence ID" value="ENSCSAVP00000003376.1"/>
    <property type="gene ID" value="ENSCSAVG00000002003.1"/>
</dbReference>
<accession>H2YDH8</accession>
<keyword evidence="5 9" id="KW-1133">Transmembrane helix</keyword>
<reference evidence="11" key="3">
    <citation type="submission" date="2025-09" db="UniProtKB">
        <authorList>
            <consortium name="Ensembl"/>
        </authorList>
    </citation>
    <scope>IDENTIFICATION</scope>
</reference>
<dbReference type="Gene3D" id="2.60.40.10">
    <property type="entry name" value="Immunoglobulins"/>
    <property type="match status" value="2"/>
</dbReference>
<dbReference type="InterPro" id="IPR036179">
    <property type="entry name" value="Ig-like_dom_sf"/>
</dbReference>
<dbReference type="GO" id="GO:0007155">
    <property type="term" value="P:cell adhesion"/>
    <property type="evidence" value="ECO:0007669"/>
    <property type="project" value="UniProtKB-KW"/>
</dbReference>
<dbReference type="GeneTree" id="ENSGT00640000092511"/>
<dbReference type="SMART" id="SM00408">
    <property type="entry name" value="IGc2"/>
    <property type="match status" value="1"/>
</dbReference>
<evidence type="ECO:0000256" key="6">
    <source>
        <dbReference type="ARBA" id="ARBA00023136"/>
    </source>
</evidence>
<reference evidence="12" key="1">
    <citation type="submission" date="2003-08" db="EMBL/GenBank/DDBJ databases">
        <authorList>
            <person name="Birren B."/>
            <person name="Nusbaum C."/>
            <person name="Abebe A."/>
            <person name="Abouelleil A."/>
            <person name="Adekoya E."/>
            <person name="Ait-zahra M."/>
            <person name="Allen N."/>
            <person name="Allen T."/>
            <person name="An P."/>
            <person name="Anderson M."/>
            <person name="Anderson S."/>
            <person name="Arachchi H."/>
            <person name="Armbruster J."/>
            <person name="Bachantsang P."/>
            <person name="Baldwin J."/>
            <person name="Barry A."/>
            <person name="Bayul T."/>
            <person name="Blitshsteyn B."/>
            <person name="Bloom T."/>
            <person name="Blye J."/>
            <person name="Boguslavskiy L."/>
            <person name="Borowsky M."/>
            <person name="Boukhgalter B."/>
            <person name="Brunache A."/>
            <person name="Butler J."/>
            <person name="Calixte N."/>
            <person name="Calvo S."/>
            <person name="Camarata J."/>
            <person name="Campo K."/>
            <person name="Chang J."/>
            <person name="Cheshatsang Y."/>
            <person name="Citroen M."/>
            <person name="Collymore A."/>
            <person name="Considine T."/>
            <person name="Cook A."/>
            <person name="Cooke P."/>
            <person name="Corum B."/>
            <person name="Cuomo C."/>
            <person name="David R."/>
            <person name="Dawoe T."/>
            <person name="Degray S."/>
            <person name="Dodge S."/>
            <person name="Dooley K."/>
            <person name="Dorje P."/>
            <person name="Dorjee K."/>
            <person name="Dorris L."/>
            <person name="Duffey N."/>
            <person name="Dupes A."/>
            <person name="Elkins T."/>
            <person name="Engels R."/>
            <person name="Erickson J."/>
            <person name="Farina A."/>
            <person name="Faro S."/>
            <person name="Ferreira P."/>
            <person name="Fischer H."/>
            <person name="Fitzgerald M."/>
            <person name="Foley K."/>
            <person name="Gage D."/>
            <person name="Galagan J."/>
            <person name="Gearin G."/>
            <person name="Gnerre S."/>
            <person name="Gnirke A."/>
            <person name="Goyette A."/>
            <person name="Graham J."/>
            <person name="Grandbois E."/>
            <person name="Gyaltsen K."/>
            <person name="Hafez N."/>
            <person name="Hagopian D."/>
            <person name="Hagos B."/>
            <person name="Hall J."/>
            <person name="Hatcher B."/>
            <person name="Heller A."/>
            <person name="Higgins H."/>
            <person name="Honan T."/>
            <person name="Horn A."/>
            <person name="Houde N."/>
            <person name="Hughes L."/>
            <person name="Hulme W."/>
            <person name="Husby E."/>
            <person name="Iliev I."/>
            <person name="Jaffe D."/>
            <person name="Jones C."/>
            <person name="Kamal M."/>
            <person name="Kamat A."/>
            <person name="Kamvysselis M."/>
            <person name="Karlsson E."/>
            <person name="Kells C."/>
            <person name="Kieu A."/>
            <person name="Kisner P."/>
            <person name="Kodira C."/>
            <person name="Kulbokas E."/>
            <person name="Labutti K."/>
            <person name="Lama D."/>
            <person name="Landers T."/>
            <person name="Leger J."/>
            <person name="Levine S."/>
            <person name="Lewis D."/>
            <person name="Lewis T."/>
            <person name="Lindblad-toh K."/>
            <person name="Liu X."/>
            <person name="Lokyitsang T."/>
            <person name="Lokyitsang Y."/>
            <person name="Lucien O."/>
            <person name="Lui A."/>
            <person name="Ma L.J."/>
            <person name="Mabbitt R."/>
            <person name="Macdonald J."/>
            <person name="Maclean C."/>
            <person name="Major J."/>
            <person name="Manning J."/>
            <person name="Marabella R."/>
            <person name="Maru K."/>
            <person name="Matthews C."/>
            <person name="Mauceli E."/>
            <person name="Mccarthy M."/>
            <person name="Mcdonough S."/>
            <person name="Mcghee T."/>
            <person name="Meldrim J."/>
            <person name="Meneus L."/>
            <person name="Mesirov J."/>
            <person name="Mihalev A."/>
            <person name="Mihova T."/>
            <person name="Mikkelsen T."/>
            <person name="Mlenga V."/>
            <person name="Moru K."/>
            <person name="Mozes J."/>
            <person name="Mulrain L."/>
            <person name="Munson G."/>
            <person name="Naylor J."/>
            <person name="Newes C."/>
            <person name="Nguyen C."/>
            <person name="Nguyen N."/>
            <person name="Nguyen T."/>
            <person name="Nicol R."/>
            <person name="Nielsen C."/>
            <person name="Nizzari M."/>
            <person name="Norbu C."/>
            <person name="Norbu N."/>
            <person name="O'donnell P."/>
            <person name="Okoawo O."/>
            <person name="O'leary S."/>
            <person name="Omotosho B."/>
            <person name="O'neill K."/>
            <person name="Osman S."/>
            <person name="Parker S."/>
            <person name="Perrin D."/>
            <person name="Phunkhang P."/>
            <person name="Piqani B."/>
            <person name="Purcell S."/>
            <person name="Rachupka T."/>
            <person name="Ramasamy U."/>
            <person name="Rameau R."/>
            <person name="Ray V."/>
            <person name="Raymond C."/>
            <person name="Retta R."/>
            <person name="Richardson S."/>
            <person name="Rise C."/>
            <person name="Rodriguez J."/>
            <person name="Rogers J."/>
            <person name="Rogov P."/>
            <person name="Rutman M."/>
            <person name="Schupbach R."/>
            <person name="Seaman C."/>
            <person name="Settipalli S."/>
            <person name="Sharpe T."/>
            <person name="Sheridan J."/>
            <person name="Sherpa N."/>
            <person name="Shi J."/>
            <person name="Smirnov S."/>
            <person name="Smith C."/>
            <person name="Sougnez C."/>
            <person name="Spencer B."/>
            <person name="Stalker J."/>
            <person name="Stange-thomann N."/>
            <person name="Stavropoulos S."/>
            <person name="Stetson K."/>
            <person name="Stone C."/>
            <person name="Stone S."/>
            <person name="Stubbs M."/>
            <person name="Talamas J."/>
            <person name="Tchuinga P."/>
            <person name="Tenzing P."/>
            <person name="Tesfaye S."/>
            <person name="Theodore J."/>
            <person name="Thoulutsang Y."/>
            <person name="Topham K."/>
            <person name="Towey S."/>
            <person name="Tsamla T."/>
            <person name="Tsomo N."/>
            <person name="Vallee D."/>
            <person name="Vassiliev H."/>
            <person name="Venkataraman V."/>
            <person name="Vinson J."/>
            <person name="Vo A."/>
            <person name="Wade C."/>
            <person name="Wang S."/>
            <person name="Wangchuk T."/>
            <person name="Wangdi T."/>
            <person name="Whittaker C."/>
            <person name="Wilkinson J."/>
            <person name="Wu Y."/>
            <person name="Wyman D."/>
            <person name="Yadav S."/>
            <person name="Yang S."/>
            <person name="Yang X."/>
            <person name="Yeager S."/>
            <person name="Yee E."/>
            <person name="Young G."/>
            <person name="Zainoun J."/>
            <person name="Zembeck L."/>
            <person name="Zimmer A."/>
            <person name="Zody M."/>
            <person name="Lander E."/>
        </authorList>
    </citation>
    <scope>NUCLEOTIDE SEQUENCE [LARGE SCALE GENOMIC DNA]</scope>
</reference>
<dbReference type="Proteomes" id="UP000007875">
    <property type="component" value="Unassembled WGS sequence"/>
</dbReference>
<comment type="similarity">
    <text evidence="7">Belongs to the immunoglobulin superfamily. SIGLEC (sialic acid binding Ig-like lectin) family.</text>
</comment>
<keyword evidence="3" id="KW-0430">Lectin</keyword>
<evidence type="ECO:0000256" key="9">
    <source>
        <dbReference type="SAM" id="Phobius"/>
    </source>
</evidence>
<reference evidence="11" key="2">
    <citation type="submission" date="2025-08" db="UniProtKB">
        <authorList>
            <consortium name="Ensembl"/>
        </authorList>
    </citation>
    <scope>IDENTIFICATION</scope>
</reference>
<evidence type="ECO:0000313" key="11">
    <source>
        <dbReference type="Ensembl" id="ENSCSAVP00000003376.1"/>
    </source>
</evidence>
<dbReference type="GO" id="GO:0005886">
    <property type="term" value="C:plasma membrane"/>
    <property type="evidence" value="ECO:0007669"/>
    <property type="project" value="TreeGrafter"/>
</dbReference>
<evidence type="ECO:0000256" key="5">
    <source>
        <dbReference type="ARBA" id="ARBA00022989"/>
    </source>
</evidence>
<feature type="transmembrane region" description="Helical" evidence="9">
    <location>
        <begin position="211"/>
        <end position="237"/>
    </location>
</feature>
<protein>
    <recommendedName>
        <fullName evidence="10">Ig-like domain-containing protein</fullName>
    </recommendedName>
</protein>
<evidence type="ECO:0000256" key="7">
    <source>
        <dbReference type="ARBA" id="ARBA00038361"/>
    </source>
</evidence>
<dbReference type="AlphaFoldDB" id="H2YDH8"/>
<dbReference type="InterPro" id="IPR013783">
    <property type="entry name" value="Ig-like_fold"/>
</dbReference>
<feature type="domain" description="Ig-like" evidence="10">
    <location>
        <begin position="25"/>
        <end position="101"/>
    </location>
</feature>